<accession>A0A2A2F7U7</accession>
<dbReference type="OrthoDB" id="5600793at2"/>
<evidence type="ECO:0008006" key="3">
    <source>
        <dbReference type="Google" id="ProtNLM"/>
    </source>
</evidence>
<dbReference type="InterPro" id="IPR021363">
    <property type="entry name" value="DUF2835"/>
</dbReference>
<evidence type="ECO:0000313" key="1">
    <source>
        <dbReference type="EMBL" id="PAU80613.1"/>
    </source>
</evidence>
<name>A0A2A2F7U7_9GAMM</name>
<evidence type="ECO:0000313" key="2">
    <source>
        <dbReference type="Proteomes" id="UP000218896"/>
    </source>
</evidence>
<dbReference type="EMBL" id="NSKD01000003">
    <property type="protein sequence ID" value="PAU80613.1"/>
    <property type="molecule type" value="Genomic_DNA"/>
</dbReference>
<proteinExistence type="predicted"/>
<reference evidence="1 2" key="1">
    <citation type="submission" date="2017-08" db="EMBL/GenBank/DDBJ databases">
        <title>Halovibrio sewagensis sp. nov., isolated from wastewater of high salinity.</title>
        <authorList>
            <person name="Dong X."/>
            <person name="Zhang G."/>
        </authorList>
    </citation>
    <scope>NUCLEOTIDE SEQUENCE [LARGE SCALE GENOMIC DNA]</scope>
    <source>
        <strain evidence="1 2">YL5-2</strain>
    </source>
</reference>
<dbReference type="Pfam" id="PF11197">
    <property type="entry name" value="DUF2835"/>
    <property type="match status" value="1"/>
</dbReference>
<comment type="caution">
    <text evidence="1">The sequence shown here is derived from an EMBL/GenBank/DDBJ whole genome shotgun (WGS) entry which is preliminary data.</text>
</comment>
<dbReference type="Proteomes" id="UP000218896">
    <property type="component" value="Unassembled WGS sequence"/>
</dbReference>
<protein>
    <recommendedName>
        <fullName evidence="3">DUF2835 family protein</fullName>
    </recommendedName>
</protein>
<dbReference type="AlphaFoldDB" id="A0A2A2F7U7"/>
<organism evidence="1 2">
    <name type="scientific">Halovibrio salipaludis</name>
    <dbReference type="NCBI Taxonomy" id="2032626"/>
    <lineage>
        <taxon>Bacteria</taxon>
        <taxon>Pseudomonadati</taxon>
        <taxon>Pseudomonadota</taxon>
        <taxon>Gammaproteobacteria</taxon>
        <taxon>Oceanospirillales</taxon>
        <taxon>Halomonadaceae</taxon>
        <taxon>Halovibrio</taxon>
    </lineage>
</organism>
<sequence length="87" mass="9947">MAGESVIVDVVIHRDDWLRVYEGTAWRVWVRARDGRSVVFPARILQPWMEHEGVFGSFMIHYDGEGKFHSVEKIGDVPRDTPPSPIG</sequence>
<keyword evidence="2" id="KW-1185">Reference proteome</keyword>
<gene>
    <name evidence="1" type="ORF">CK501_09320</name>
</gene>
<dbReference type="RefSeq" id="WP_095617448.1">
    <property type="nucleotide sequence ID" value="NZ_NSKD01000003.1"/>
</dbReference>